<dbReference type="Proteomes" id="UP001163821">
    <property type="component" value="Unassembled WGS sequence"/>
</dbReference>
<evidence type="ECO:0000256" key="8">
    <source>
        <dbReference type="ARBA" id="ARBA00068659"/>
    </source>
</evidence>
<dbReference type="Pfam" id="PF05201">
    <property type="entry name" value="GlutR_N"/>
    <property type="match status" value="1"/>
</dbReference>
<dbReference type="GO" id="GO:0019353">
    <property type="term" value="P:protoporphyrinogen IX biosynthetic process from glutamate"/>
    <property type="evidence" value="ECO:0007669"/>
    <property type="project" value="TreeGrafter"/>
</dbReference>
<dbReference type="InterPro" id="IPR036453">
    <property type="entry name" value="GluRdtase_dimer_dom_sf"/>
</dbReference>
<dbReference type="CDD" id="cd05213">
    <property type="entry name" value="NAD_bind_Glutamyl_tRNA_reduct"/>
    <property type="match status" value="1"/>
</dbReference>
<dbReference type="PIRSF" id="PIRSF000445">
    <property type="entry name" value="4pyrrol_synth_GluRdtase"/>
    <property type="match status" value="1"/>
</dbReference>
<dbReference type="PROSITE" id="PS00747">
    <property type="entry name" value="GLUTR"/>
    <property type="match status" value="1"/>
</dbReference>
<evidence type="ECO:0000256" key="6">
    <source>
        <dbReference type="ARBA" id="ARBA00023244"/>
    </source>
</evidence>
<evidence type="ECO:0000256" key="10">
    <source>
        <dbReference type="PIRSR" id="PIRSR000445-1"/>
    </source>
</evidence>
<dbReference type="Pfam" id="PF01488">
    <property type="entry name" value="Shikimate_DH"/>
    <property type="match status" value="1"/>
</dbReference>
<evidence type="ECO:0000256" key="1">
    <source>
        <dbReference type="ARBA" id="ARBA00005059"/>
    </source>
</evidence>
<dbReference type="Pfam" id="PF00745">
    <property type="entry name" value="GlutR_dimer"/>
    <property type="match status" value="1"/>
</dbReference>
<dbReference type="InterPro" id="IPR036291">
    <property type="entry name" value="NAD(P)-bd_dom_sf"/>
</dbReference>
<feature type="binding site" evidence="9 11">
    <location>
        <position position="109"/>
    </location>
    <ligand>
        <name>substrate</name>
    </ligand>
</feature>
<comment type="subunit">
    <text evidence="9">Homodimer.</text>
</comment>
<feature type="binding site" evidence="9 12">
    <location>
        <begin position="189"/>
        <end position="194"/>
    </location>
    <ligand>
        <name>NADP(+)</name>
        <dbReference type="ChEBI" id="CHEBI:58349"/>
    </ligand>
</feature>
<evidence type="ECO:0000256" key="14">
    <source>
        <dbReference type="RuleBase" id="RU000584"/>
    </source>
</evidence>
<comment type="function">
    <text evidence="9">Catalyzes the NADPH-dependent reduction of glutamyl-tRNA(Glu) to glutamate 1-semialdehyde (GSA).</text>
</comment>
<feature type="domain" description="Tetrapyrrole biosynthesis glutamyl-tRNA reductase dimerisation" evidence="15">
    <location>
        <begin position="319"/>
        <end position="413"/>
    </location>
</feature>
<dbReference type="InterPro" id="IPR036343">
    <property type="entry name" value="GluRdtase_N_sf"/>
</dbReference>
<evidence type="ECO:0000259" key="15">
    <source>
        <dbReference type="Pfam" id="PF00745"/>
    </source>
</evidence>
<feature type="binding site" evidence="9 11">
    <location>
        <begin position="114"/>
        <end position="116"/>
    </location>
    <ligand>
        <name>substrate</name>
    </ligand>
</feature>
<accession>A0AA41Y255</accession>
<evidence type="ECO:0000259" key="16">
    <source>
        <dbReference type="Pfam" id="PF01488"/>
    </source>
</evidence>
<dbReference type="PANTHER" id="PTHR43013">
    <property type="entry name" value="GLUTAMYL-TRNA REDUCTASE"/>
    <property type="match status" value="1"/>
</dbReference>
<feature type="active site" description="Nucleophile" evidence="9 10">
    <location>
        <position position="49"/>
    </location>
</feature>
<organism evidence="18 19">
    <name type="scientific">Gaoshiqia sediminis</name>
    <dbReference type="NCBI Taxonomy" id="2986998"/>
    <lineage>
        <taxon>Bacteria</taxon>
        <taxon>Pseudomonadati</taxon>
        <taxon>Bacteroidota</taxon>
        <taxon>Bacteroidia</taxon>
        <taxon>Marinilabiliales</taxon>
        <taxon>Prolixibacteraceae</taxon>
        <taxon>Gaoshiqia</taxon>
    </lineage>
</organism>
<dbReference type="AlphaFoldDB" id="A0AA41Y255"/>
<evidence type="ECO:0000313" key="19">
    <source>
        <dbReference type="Proteomes" id="UP001163821"/>
    </source>
</evidence>
<comment type="similarity">
    <text evidence="2 9 14">Belongs to the glutamyl-tRNA reductase family.</text>
</comment>
<dbReference type="InterPro" id="IPR018214">
    <property type="entry name" value="GluRdtase_CS"/>
</dbReference>
<evidence type="ECO:0000256" key="5">
    <source>
        <dbReference type="ARBA" id="ARBA00023002"/>
    </source>
</evidence>
<evidence type="ECO:0000256" key="7">
    <source>
        <dbReference type="ARBA" id="ARBA00047464"/>
    </source>
</evidence>
<dbReference type="EMBL" id="JAPAAF010000004">
    <property type="protein sequence ID" value="MCW0482084.1"/>
    <property type="molecule type" value="Genomic_DNA"/>
</dbReference>
<feature type="binding site" evidence="9 11">
    <location>
        <begin position="48"/>
        <end position="51"/>
    </location>
    <ligand>
        <name>substrate</name>
    </ligand>
</feature>
<dbReference type="GO" id="GO:0050661">
    <property type="term" value="F:NADP binding"/>
    <property type="evidence" value="ECO:0007669"/>
    <property type="project" value="InterPro"/>
</dbReference>
<evidence type="ECO:0000259" key="17">
    <source>
        <dbReference type="Pfam" id="PF05201"/>
    </source>
</evidence>
<dbReference type="RefSeq" id="WP_282590689.1">
    <property type="nucleotide sequence ID" value="NZ_JAPAAF010000004.1"/>
</dbReference>
<feature type="binding site" evidence="9 11">
    <location>
        <position position="120"/>
    </location>
    <ligand>
        <name>substrate</name>
    </ligand>
</feature>
<comment type="miscellaneous">
    <text evidence="9">During catalysis, the active site Cys acts as a nucleophile attacking the alpha-carbonyl group of tRNA-bound glutamate with the formation of a thioester intermediate between enzyme and glutamate, and the concomitant release of tRNA(Glu). The thioester intermediate is finally reduced by direct hydride transfer from NADPH, to form the product GSA.</text>
</comment>
<comment type="caution">
    <text evidence="18">The sequence shown here is derived from an EMBL/GenBank/DDBJ whole genome shotgun (WGS) entry which is preliminary data.</text>
</comment>
<sequence length="417" mass="46567">MIGIIGLSHKSASVHIREKFALDKAESAKLAKSIFDNKYIEEVVILSTCNRTEIYFKADKCCSTGAFSILLRYLHDLVGESDEMHKHFYRFQHDDAIRHLFRVVSSLESMVLGEYQIVSQIKEAFNQAKENGTVGKVLKRLFNKALETGKLVRTNTAMSTGAFSVSYAAVEKCSEQFENLQDKKILLIGAGETGELVIKNLYKKGCKNIMVTNRTRNKAEELAARYNGKSLPFHDLMLGIHEAEIIVSSVACKEPILDAGRIMPHLNGHPRVMMIDLGVPRNIHPDVAGINGVSLLNVDDLEEVVAGNKEKKQAYVSVAEVIIAEKVADFSDWLSTQNLSPVIQKIIAAVNQVNLNELAAAKKFHTEEEFQFMEKYGKQVSDKLVNALIKSMKTISDNGRKTEYVKVINDLFSPSNE</sequence>
<comment type="domain">
    <text evidence="9">Possesses an unusual extended V-shaped dimeric structure with each monomer consisting of three distinct domains arranged along a curved 'spinal' alpha-helix. The N-terminal catalytic domain specifically recognizes the glutamate moiety of the substrate. The second domain is the NADPH-binding domain, and the third C-terminal domain is responsible for dimerization.</text>
</comment>
<dbReference type="SUPFAM" id="SSF69742">
    <property type="entry name" value="Glutamyl tRNA-reductase catalytic, N-terminal domain"/>
    <property type="match status" value="1"/>
</dbReference>
<dbReference type="HAMAP" id="MF_00087">
    <property type="entry name" value="Glu_tRNA_reductase"/>
    <property type="match status" value="1"/>
</dbReference>
<keyword evidence="5 9" id="KW-0560">Oxidoreductase</keyword>
<dbReference type="EC" id="1.2.1.70" evidence="3 9"/>
<comment type="catalytic activity">
    <reaction evidence="7 9 14">
        <text>(S)-4-amino-5-oxopentanoate + tRNA(Glu) + NADP(+) = L-glutamyl-tRNA(Glu) + NADPH + H(+)</text>
        <dbReference type="Rhea" id="RHEA:12344"/>
        <dbReference type="Rhea" id="RHEA-COMP:9663"/>
        <dbReference type="Rhea" id="RHEA-COMP:9680"/>
        <dbReference type="ChEBI" id="CHEBI:15378"/>
        <dbReference type="ChEBI" id="CHEBI:57501"/>
        <dbReference type="ChEBI" id="CHEBI:57783"/>
        <dbReference type="ChEBI" id="CHEBI:58349"/>
        <dbReference type="ChEBI" id="CHEBI:78442"/>
        <dbReference type="ChEBI" id="CHEBI:78520"/>
        <dbReference type="EC" id="1.2.1.70"/>
    </reaction>
</comment>
<keyword evidence="4 9" id="KW-0521">NADP</keyword>
<dbReference type="Gene3D" id="3.30.460.30">
    <property type="entry name" value="Glutamyl-tRNA reductase, N-terminal domain"/>
    <property type="match status" value="1"/>
</dbReference>
<keyword evidence="6 9" id="KW-0627">Porphyrin biosynthesis</keyword>
<feature type="domain" description="Quinate/shikimate 5-dehydrogenase/glutamyl-tRNA reductase" evidence="16">
    <location>
        <begin position="174"/>
        <end position="304"/>
    </location>
</feature>
<name>A0AA41Y255_9BACT</name>
<proteinExistence type="inferred from homology"/>
<dbReference type="PANTHER" id="PTHR43013:SF1">
    <property type="entry name" value="GLUTAMYL-TRNA REDUCTASE"/>
    <property type="match status" value="1"/>
</dbReference>
<comment type="pathway">
    <text evidence="1 9 14">Porphyrin-containing compound metabolism; protoporphyrin-IX biosynthesis; 5-aminolevulinate from L-glutamyl-tRNA(Glu): step 1/2.</text>
</comment>
<evidence type="ECO:0000256" key="13">
    <source>
        <dbReference type="PIRSR" id="PIRSR000445-4"/>
    </source>
</evidence>
<feature type="site" description="Important for activity" evidence="9 13">
    <location>
        <position position="99"/>
    </location>
</feature>
<evidence type="ECO:0000256" key="4">
    <source>
        <dbReference type="ARBA" id="ARBA00022857"/>
    </source>
</evidence>
<dbReference type="InterPro" id="IPR006151">
    <property type="entry name" value="Shikm_DH/Glu-tRNA_Rdtase"/>
</dbReference>
<dbReference type="SUPFAM" id="SSF69075">
    <property type="entry name" value="Glutamyl tRNA-reductase dimerization domain"/>
    <property type="match status" value="1"/>
</dbReference>
<evidence type="ECO:0000256" key="12">
    <source>
        <dbReference type="PIRSR" id="PIRSR000445-3"/>
    </source>
</evidence>
<dbReference type="NCBIfam" id="TIGR01035">
    <property type="entry name" value="hemA"/>
    <property type="match status" value="1"/>
</dbReference>
<dbReference type="FunFam" id="3.40.50.720:FF:000031">
    <property type="entry name" value="Glutamyl-tRNA reductase"/>
    <property type="match status" value="1"/>
</dbReference>
<evidence type="ECO:0000256" key="9">
    <source>
        <dbReference type="HAMAP-Rule" id="MF_00087"/>
    </source>
</evidence>
<evidence type="ECO:0000256" key="3">
    <source>
        <dbReference type="ARBA" id="ARBA00012970"/>
    </source>
</evidence>
<dbReference type="InterPro" id="IPR015896">
    <property type="entry name" value="4pyrrol_synth_GluRdtase_dimer"/>
</dbReference>
<feature type="domain" description="Glutamyl-tRNA reductase N-terminal" evidence="17">
    <location>
        <begin position="5"/>
        <end position="156"/>
    </location>
</feature>
<evidence type="ECO:0000256" key="11">
    <source>
        <dbReference type="PIRSR" id="PIRSR000445-2"/>
    </source>
</evidence>
<protein>
    <recommendedName>
        <fullName evidence="8 9">Glutamyl-tRNA reductase</fullName>
        <shortName evidence="9">GluTR</shortName>
        <ecNumber evidence="3 9">1.2.1.70</ecNumber>
    </recommendedName>
</protein>
<gene>
    <name evidence="9 18" type="primary">hemA</name>
    <name evidence="18" type="ORF">N2K84_05030</name>
</gene>
<dbReference type="SUPFAM" id="SSF51735">
    <property type="entry name" value="NAD(P)-binding Rossmann-fold domains"/>
    <property type="match status" value="1"/>
</dbReference>
<dbReference type="InterPro" id="IPR015895">
    <property type="entry name" value="4pyrrol_synth_GluRdtase_N"/>
</dbReference>
<evidence type="ECO:0000313" key="18">
    <source>
        <dbReference type="EMBL" id="MCW0482084.1"/>
    </source>
</evidence>
<reference evidence="18" key="1">
    <citation type="submission" date="2022-10" db="EMBL/GenBank/DDBJ databases">
        <title>Gaoshiqiia sediminis gen. nov., sp. nov., isolated from coastal sediment.</title>
        <authorList>
            <person name="Yu W.X."/>
            <person name="Mu D.S."/>
            <person name="Du J.Z."/>
            <person name="Liang Y.Q."/>
        </authorList>
    </citation>
    <scope>NUCLEOTIDE SEQUENCE</scope>
    <source>
        <strain evidence="18">A06</strain>
    </source>
</reference>
<evidence type="ECO:0000256" key="2">
    <source>
        <dbReference type="ARBA" id="ARBA00005916"/>
    </source>
</evidence>
<dbReference type="GO" id="GO:0008883">
    <property type="term" value="F:glutamyl-tRNA reductase activity"/>
    <property type="evidence" value="ECO:0007669"/>
    <property type="project" value="UniProtKB-UniRule"/>
</dbReference>
<keyword evidence="19" id="KW-1185">Reference proteome</keyword>
<dbReference type="InterPro" id="IPR000343">
    <property type="entry name" value="4pyrrol_synth_GluRdtase"/>
</dbReference>
<dbReference type="FunFam" id="3.30.460.30:FF:000001">
    <property type="entry name" value="Glutamyl-tRNA reductase"/>
    <property type="match status" value="1"/>
</dbReference>
<dbReference type="Gene3D" id="3.40.50.720">
    <property type="entry name" value="NAD(P)-binding Rossmann-like Domain"/>
    <property type="match status" value="1"/>
</dbReference>